<proteinExistence type="predicted"/>
<dbReference type="RefSeq" id="WP_045083569.1">
    <property type="nucleotide sequence ID" value="NZ_JZSX01000030.1"/>
</dbReference>
<dbReference type="Proteomes" id="UP000241440">
    <property type="component" value="Unassembled WGS sequence"/>
</dbReference>
<keyword evidence="1" id="KW-0732">Signal</keyword>
<name>A0A855S8Y2_PHOAN</name>
<protein>
    <submittedName>
        <fullName evidence="2">Uncharacterized protein</fullName>
    </submittedName>
</protein>
<gene>
    <name evidence="2" type="ORF">C0W41_17655</name>
</gene>
<evidence type="ECO:0000313" key="3">
    <source>
        <dbReference type="Proteomes" id="UP000241440"/>
    </source>
</evidence>
<organism evidence="2 3">
    <name type="scientific">Photobacterium angustum</name>
    <dbReference type="NCBI Taxonomy" id="661"/>
    <lineage>
        <taxon>Bacteria</taxon>
        <taxon>Pseudomonadati</taxon>
        <taxon>Pseudomonadota</taxon>
        <taxon>Gammaproteobacteria</taxon>
        <taxon>Vibrionales</taxon>
        <taxon>Vibrionaceae</taxon>
        <taxon>Photobacterium</taxon>
    </lineage>
</organism>
<evidence type="ECO:0000256" key="1">
    <source>
        <dbReference type="SAM" id="SignalP"/>
    </source>
</evidence>
<accession>A0A855S8Y2</accession>
<dbReference type="GeneID" id="61229778"/>
<sequence>MRYLLMLCSVLFSCPVWSDTESSFSWKGTVPNISAQINIPISLGVDDIDSELRKKPWLKENKALSIKYSNNFGQVKIVEINNI</sequence>
<feature type="chain" id="PRO_5032760519" evidence="1">
    <location>
        <begin position="19"/>
        <end position="83"/>
    </location>
</feature>
<reference evidence="2 3" key="1">
    <citation type="submission" date="2018-01" db="EMBL/GenBank/DDBJ databases">
        <title>Whole genome sequencing of Histamine producing bacteria.</title>
        <authorList>
            <person name="Butler K."/>
        </authorList>
    </citation>
    <scope>NUCLEOTIDE SEQUENCE [LARGE SCALE GENOMIC DNA]</scope>
    <source>
        <strain evidence="2 3">A2-1</strain>
    </source>
</reference>
<feature type="signal peptide" evidence="1">
    <location>
        <begin position="1"/>
        <end position="18"/>
    </location>
</feature>
<dbReference type="EMBL" id="PYOY01000011">
    <property type="protein sequence ID" value="PSX05466.1"/>
    <property type="molecule type" value="Genomic_DNA"/>
</dbReference>
<comment type="caution">
    <text evidence="2">The sequence shown here is derived from an EMBL/GenBank/DDBJ whole genome shotgun (WGS) entry which is preliminary data.</text>
</comment>
<dbReference type="AlphaFoldDB" id="A0A855S8Y2"/>
<evidence type="ECO:0000313" key="2">
    <source>
        <dbReference type="EMBL" id="PSX05466.1"/>
    </source>
</evidence>